<dbReference type="Proteomes" id="UP000543642">
    <property type="component" value="Unassembled WGS sequence"/>
</dbReference>
<evidence type="ECO:0000313" key="4">
    <source>
        <dbReference type="EMBL" id="MBB5266152.1"/>
    </source>
</evidence>
<keyword evidence="1 2" id="KW-0238">DNA-binding</keyword>
<dbReference type="RefSeq" id="WP_183776456.1">
    <property type="nucleotide sequence ID" value="NZ_JACHFW010000020.1"/>
</dbReference>
<keyword evidence="5" id="KW-1185">Reference proteome</keyword>
<dbReference type="PANTHER" id="PTHR43479:SF7">
    <property type="entry name" value="TETR-FAMILY TRANSCRIPTIONAL REGULATOR"/>
    <property type="match status" value="1"/>
</dbReference>
<dbReference type="InterPro" id="IPR009057">
    <property type="entry name" value="Homeodomain-like_sf"/>
</dbReference>
<feature type="domain" description="HTH tetR-type" evidence="3">
    <location>
        <begin position="3"/>
        <end position="63"/>
    </location>
</feature>
<proteinExistence type="predicted"/>
<evidence type="ECO:0000256" key="1">
    <source>
        <dbReference type="ARBA" id="ARBA00023125"/>
    </source>
</evidence>
<dbReference type="Gene3D" id="1.10.357.10">
    <property type="entry name" value="Tetracycline Repressor, domain 2"/>
    <property type="match status" value="1"/>
</dbReference>
<feature type="DNA-binding region" description="H-T-H motif" evidence="2">
    <location>
        <begin position="26"/>
        <end position="45"/>
    </location>
</feature>
<dbReference type="Pfam" id="PF00440">
    <property type="entry name" value="TetR_N"/>
    <property type="match status" value="1"/>
</dbReference>
<organism evidence="4 5">
    <name type="scientific">Catenibacillus scindens</name>
    <dbReference type="NCBI Taxonomy" id="673271"/>
    <lineage>
        <taxon>Bacteria</taxon>
        <taxon>Bacillati</taxon>
        <taxon>Bacillota</taxon>
        <taxon>Clostridia</taxon>
        <taxon>Lachnospirales</taxon>
        <taxon>Lachnospiraceae</taxon>
        <taxon>Catenibacillus</taxon>
    </lineage>
</organism>
<dbReference type="SUPFAM" id="SSF46689">
    <property type="entry name" value="Homeodomain-like"/>
    <property type="match status" value="1"/>
</dbReference>
<dbReference type="AlphaFoldDB" id="A0A7W8M706"/>
<sequence>MASFTKKAIRDSFVKLLNEKPLSQITIRDIVDDCGVNRNTFYYYYQDLPQLVESIVDEDAERMIREHPAVESLEDCINAALSFALENRKAVMHIYHSVNRDIYEQYQWRVCEHVVTIYVDGILAGRQISAEDRKVIIDYLKCVCFGIIIGWLETGMQEGIQTRFQRIYELKQGDLERLIARCEKEK</sequence>
<name>A0A7W8M706_9FIRM</name>
<protein>
    <submittedName>
        <fullName evidence="4">AcrR family transcriptional regulator</fullName>
    </submittedName>
</protein>
<dbReference type="InterPro" id="IPR050624">
    <property type="entry name" value="HTH-type_Tx_Regulator"/>
</dbReference>
<dbReference type="InterPro" id="IPR039532">
    <property type="entry name" value="TetR_C_Firmicutes"/>
</dbReference>
<dbReference type="Pfam" id="PF14278">
    <property type="entry name" value="TetR_C_8"/>
    <property type="match status" value="1"/>
</dbReference>
<dbReference type="PANTHER" id="PTHR43479">
    <property type="entry name" value="ACREF/ENVCD OPERON REPRESSOR-RELATED"/>
    <property type="match status" value="1"/>
</dbReference>
<reference evidence="4 5" key="1">
    <citation type="submission" date="2020-08" db="EMBL/GenBank/DDBJ databases">
        <title>Genomic Encyclopedia of Type Strains, Phase IV (KMG-IV): sequencing the most valuable type-strain genomes for metagenomic binning, comparative biology and taxonomic classification.</title>
        <authorList>
            <person name="Goeker M."/>
        </authorList>
    </citation>
    <scope>NUCLEOTIDE SEQUENCE [LARGE SCALE GENOMIC DNA]</scope>
    <source>
        <strain evidence="4 5">DSM 106146</strain>
    </source>
</reference>
<dbReference type="InterPro" id="IPR001647">
    <property type="entry name" value="HTH_TetR"/>
</dbReference>
<evidence type="ECO:0000256" key="2">
    <source>
        <dbReference type="PROSITE-ProRule" id="PRU00335"/>
    </source>
</evidence>
<evidence type="ECO:0000313" key="5">
    <source>
        <dbReference type="Proteomes" id="UP000543642"/>
    </source>
</evidence>
<dbReference type="EMBL" id="JACHFW010000020">
    <property type="protein sequence ID" value="MBB5266152.1"/>
    <property type="molecule type" value="Genomic_DNA"/>
</dbReference>
<dbReference type="GO" id="GO:0003677">
    <property type="term" value="F:DNA binding"/>
    <property type="evidence" value="ECO:0007669"/>
    <property type="project" value="UniProtKB-UniRule"/>
</dbReference>
<accession>A0A7W8M706</accession>
<comment type="caution">
    <text evidence="4">The sequence shown here is derived from an EMBL/GenBank/DDBJ whole genome shotgun (WGS) entry which is preliminary data.</text>
</comment>
<evidence type="ECO:0000259" key="3">
    <source>
        <dbReference type="PROSITE" id="PS50977"/>
    </source>
</evidence>
<gene>
    <name evidence="4" type="ORF">HNP82_003309</name>
</gene>
<dbReference type="PROSITE" id="PS50977">
    <property type="entry name" value="HTH_TETR_2"/>
    <property type="match status" value="1"/>
</dbReference>